<dbReference type="InterPro" id="IPR013429">
    <property type="entry name" value="Regulatory_FmdB_Zinc_ribbon"/>
</dbReference>
<proteinExistence type="predicted"/>
<feature type="non-terminal residue" evidence="2">
    <location>
        <position position="74"/>
    </location>
</feature>
<protein>
    <recommendedName>
        <fullName evidence="1">Putative regulatory protein FmdB zinc ribbon domain-containing protein</fullName>
    </recommendedName>
</protein>
<dbReference type="AlphaFoldDB" id="A0A0F9AWD2"/>
<dbReference type="Pfam" id="PF09723">
    <property type="entry name" value="Zn_ribbon_8"/>
    <property type="match status" value="1"/>
</dbReference>
<organism evidence="2">
    <name type="scientific">marine sediment metagenome</name>
    <dbReference type="NCBI Taxonomy" id="412755"/>
    <lineage>
        <taxon>unclassified sequences</taxon>
        <taxon>metagenomes</taxon>
        <taxon>ecological metagenomes</taxon>
    </lineage>
</organism>
<evidence type="ECO:0000259" key="1">
    <source>
        <dbReference type="SMART" id="SM00834"/>
    </source>
</evidence>
<comment type="caution">
    <text evidence="2">The sequence shown here is derived from an EMBL/GenBank/DDBJ whole genome shotgun (WGS) entry which is preliminary data.</text>
</comment>
<reference evidence="2" key="1">
    <citation type="journal article" date="2015" name="Nature">
        <title>Complex archaea that bridge the gap between prokaryotes and eukaryotes.</title>
        <authorList>
            <person name="Spang A."/>
            <person name="Saw J.H."/>
            <person name="Jorgensen S.L."/>
            <person name="Zaremba-Niedzwiedzka K."/>
            <person name="Martijn J."/>
            <person name="Lind A.E."/>
            <person name="van Eijk R."/>
            <person name="Schleper C."/>
            <person name="Guy L."/>
            <person name="Ettema T.J."/>
        </authorList>
    </citation>
    <scope>NUCLEOTIDE SEQUENCE</scope>
</reference>
<accession>A0A0F9AWD2</accession>
<evidence type="ECO:0000313" key="2">
    <source>
        <dbReference type="EMBL" id="KKL13725.1"/>
    </source>
</evidence>
<feature type="domain" description="Putative regulatory protein FmdB zinc ribbon" evidence="1">
    <location>
        <begin position="1"/>
        <end position="42"/>
    </location>
</feature>
<dbReference type="NCBIfam" id="TIGR02605">
    <property type="entry name" value="CxxC_CxxC_SSSS"/>
    <property type="match status" value="1"/>
</dbReference>
<dbReference type="SMART" id="SM00834">
    <property type="entry name" value="CxxC_CXXC_SSSS"/>
    <property type="match status" value="1"/>
</dbReference>
<sequence length="74" mass="8612">MPLYEYHCKPCNGIFESIRPMREASVAVPCPECSRDAPRIMSSFNAFTFRDGYPRRLPDKGTFWHMGKEVKKRA</sequence>
<dbReference type="EMBL" id="LAZR01040746">
    <property type="protein sequence ID" value="KKL13725.1"/>
    <property type="molecule type" value="Genomic_DNA"/>
</dbReference>
<gene>
    <name evidence="2" type="ORF">LCGC14_2522920</name>
</gene>
<name>A0A0F9AWD2_9ZZZZ</name>